<feature type="compositionally biased region" description="Low complexity" evidence="1">
    <location>
        <begin position="76"/>
        <end position="90"/>
    </location>
</feature>
<dbReference type="KEGG" id="fsy:FsymDg_3304"/>
<feature type="region of interest" description="Disordered" evidence="1">
    <location>
        <begin position="46"/>
        <end position="113"/>
    </location>
</feature>
<name>F8AZW5_9ACTN</name>
<keyword evidence="4" id="KW-1185">Reference proteome</keyword>
<dbReference type="Proteomes" id="UP000001549">
    <property type="component" value="Chromosome"/>
</dbReference>
<organism evidence="3 4">
    <name type="scientific">Candidatus Protofrankia datiscae</name>
    <dbReference type="NCBI Taxonomy" id="2716812"/>
    <lineage>
        <taxon>Bacteria</taxon>
        <taxon>Bacillati</taxon>
        <taxon>Actinomycetota</taxon>
        <taxon>Actinomycetes</taxon>
        <taxon>Frankiales</taxon>
        <taxon>Frankiaceae</taxon>
        <taxon>Protofrankia</taxon>
    </lineage>
</organism>
<evidence type="ECO:0000313" key="3">
    <source>
        <dbReference type="EMBL" id="AEH10608.1"/>
    </source>
</evidence>
<feature type="compositionally biased region" description="Pro residues" evidence="1">
    <location>
        <begin position="61"/>
        <end position="75"/>
    </location>
</feature>
<gene>
    <name evidence="3" type="ordered locus">FsymDg_3304</name>
</gene>
<proteinExistence type="predicted"/>
<keyword evidence="2" id="KW-0732">Signal</keyword>
<reference evidence="3 4" key="1">
    <citation type="submission" date="2011-05" db="EMBL/GenBank/DDBJ databases">
        <title>Complete sequence of chromosome of Frankia symbiont of Datisca glomerata.</title>
        <authorList>
            <consortium name="US DOE Joint Genome Institute"/>
            <person name="Lucas S."/>
            <person name="Han J."/>
            <person name="Lapidus A."/>
            <person name="Cheng J.-F."/>
            <person name="Goodwin L."/>
            <person name="Pitluck S."/>
            <person name="Peters L."/>
            <person name="Mikhailova N."/>
            <person name="Chertkov O."/>
            <person name="Teshima H."/>
            <person name="Han C."/>
            <person name="Tapia R."/>
            <person name="Land M."/>
            <person name="Hauser L."/>
            <person name="Kyrpides N."/>
            <person name="Ivanova N."/>
            <person name="Pagani I."/>
            <person name="Berry A."/>
            <person name="Pawlowski K."/>
            <person name="Persson T."/>
            <person name="Vanden Heuvel B."/>
            <person name="Benson D."/>
            <person name="Woyke T."/>
        </authorList>
    </citation>
    <scope>NUCLEOTIDE SEQUENCE [LARGE SCALE GENOMIC DNA]</scope>
    <source>
        <strain evidence="4">4085684</strain>
    </source>
</reference>
<dbReference type="HOGENOM" id="CLU_1313900_0_0_11"/>
<evidence type="ECO:0000256" key="1">
    <source>
        <dbReference type="SAM" id="MobiDB-lite"/>
    </source>
</evidence>
<evidence type="ECO:0000256" key="2">
    <source>
        <dbReference type="SAM" id="SignalP"/>
    </source>
</evidence>
<dbReference type="AlphaFoldDB" id="F8AZW5"/>
<evidence type="ECO:0000313" key="4">
    <source>
        <dbReference type="Proteomes" id="UP000001549"/>
    </source>
</evidence>
<evidence type="ECO:0008006" key="5">
    <source>
        <dbReference type="Google" id="ProtNLM"/>
    </source>
</evidence>
<accession>F8AZW5</accession>
<protein>
    <recommendedName>
        <fullName evidence="5">Secreted protein</fullName>
    </recommendedName>
</protein>
<sequence length="209" mass="21625" precursor="true">MHVIPHGPVASRRRPATILTTLVTTATLAVGLSLAATPAWAQTPTLPQIPALTPTQSPTSPSTPSPTGSPTPSPTQSPTSTPTQTGIPGQAQDQVQNLCGPPSGPWTLREQHSGPGARVEIWQNQNTYQVRLANLQANGKTNVAGEAGTVRQGNDLGRTASIGDAPTGGWCSDTATGAIWGALSWDVNGVHYWRSIACGPQNCVKGQVS</sequence>
<feature type="chain" id="PRO_5003368109" description="Secreted protein" evidence="2">
    <location>
        <begin position="42"/>
        <end position="209"/>
    </location>
</feature>
<dbReference type="EMBL" id="CP002801">
    <property type="protein sequence ID" value="AEH10608.1"/>
    <property type="molecule type" value="Genomic_DNA"/>
</dbReference>
<feature type="signal peptide" evidence="2">
    <location>
        <begin position="1"/>
        <end position="41"/>
    </location>
</feature>